<sequence length="263" mass="29659">MQLLIVLIIIGGFLLLYVNEKACHSDNYVLLELVEEQRFGVEYQPIIDTLNGNVIGYEALARFFSKDGRSIPPLEIFQALHDSPLMLAQTELQLKRLQLRFRPQNLPLFLNLDPHAYSVFSQDNRGNAMVDMLSGHQNLVIEIIENTDVNDARISNELSLVMHKEGFAIALDDVGAPGTMVSLNILSDVDFIKFDRSWLKTNPNSNMHLLLKSMINYARVSGKKTVLEGVETAEDLATAVNLGIDYVQGFFYKELFITETCYG</sequence>
<dbReference type="AlphaFoldDB" id="A0A7U8C6A2"/>
<dbReference type="PANTHER" id="PTHR33121">
    <property type="entry name" value="CYCLIC DI-GMP PHOSPHODIESTERASE PDEF"/>
    <property type="match status" value="1"/>
</dbReference>
<dbReference type="PANTHER" id="PTHR33121:SF76">
    <property type="entry name" value="SIGNALING PROTEIN"/>
    <property type="match status" value="1"/>
</dbReference>
<dbReference type="Gene3D" id="3.20.20.450">
    <property type="entry name" value="EAL domain"/>
    <property type="match status" value="1"/>
</dbReference>
<dbReference type="SUPFAM" id="SSF141868">
    <property type="entry name" value="EAL domain-like"/>
    <property type="match status" value="1"/>
</dbReference>
<feature type="domain" description="EAL" evidence="1">
    <location>
        <begin position="23"/>
        <end position="263"/>
    </location>
</feature>
<accession>A0A7U8C6A2</accession>
<dbReference type="GO" id="GO:0071111">
    <property type="term" value="F:cyclic-guanylate-specific phosphodiesterase activity"/>
    <property type="evidence" value="ECO:0007669"/>
    <property type="project" value="InterPro"/>
</dbReference>
<proteinExistence type="predicted"/>
<dbReference type="InterPro" id="IPR001633">
    <property type="entry name" value="EAL_dom"/>
</dbReference>
<evidence type="ECO:0000313" key="3">
    <source>
        <dbReference type="Proteomes" id="UP000002171"/>
    </source>
</evidence>
<evidence type="ECO:0000313" key="2">
    <source>
        <dbReference type="EMBL" id="EAR61029.1"/>
    </source>
</evidence>
<dbReference type="SMART" id="SM00052">
    <property type="entry name" value="EAL"/>
    <property type="match status" value="1"/>
</dbReference>
<evidence type="ECO:0000259" key="1">
    <source>
        <dbReference type="PROSITE" id="PS50883"/>
    </source>
</evidence>
<dbReference type="CDD" id="cd01948">
    <property type="entry name" value="EAL"/>
    <property type="match status" value="1"/>
</dbReference>
<protein>
    <submittedName>
        <fullName evidence="2">EAL domain protein</fullName>
    </submittedName>
</protein>
<organism evidence="2 3">
    <name type="scientific">Neptuniibacter caesariensis</name>
    <dbReference type="NCBI Taxonomy" id="207954"/>
    <lineage>
        <taxon>Bacteria</taxon>
        <taxon>Pseudomonadati</taxon>
        <taxon>Pseudomonadota</taxon>
        <taxon>Gammaproteobacteria</taxon>
        <taxon>Oceanospirillales</taxon>
        <taxon>Oceanospirillaceae</taxon>
        <taxon>Neptuniibacter</taxon>
    </lineage>
</organism>
<dbReference type="InterPro" id="IPR050706">
    <property type="entry name" value="Cyclic-di-GMP_PDE-like"/>
</dbReference>
<dbReference type="EMBL" id="AAOW01000011">
    <property type="protein sequence ID" value="EAR61029.1"/>
    <property type="molecule type" value="Genomic_DNA"/>
</dbReference>
<gene>
    <name evidence="2" type="ORF">MED92_01429</name>
</gene>
<dbReference type="PROSITE" id="PS50883">
    <property type="entry name" value="EAL"/>
    <property type="match status" value="1"/>
</dbReference>
<reference evidence="2 3" key="1">
    <citation type="submission" date="2006-02" db="EMBL/GenBank/DDBJ databases">
        <authorList>
            <person name="Pinhassi J."/>
            <person name="Pedros-Alio C."/>
            <person name="Ferriera S."/>
            <person name="Johnson J."/>
            <person name="Kravitz S."/>
            <person name="Halpern A."/>
            <person name="Remington K."/>
            <person name="Beeson K."/>
            <person name="Tran B."/>
            <person name="Rogers Y.-H."/>
            <person name="Friedman R."/>
            <person name="Venter J.C."/>
        </authorList>
    </citation>
    <scope>NUCLEOTIDE SEQUENCE [LARGE SCALE GENOMIC DNA]</scope>
    <source>
        <strain evidence="2 3">MED92</strain>
    </source>
</reference>
<dbReference type="InterPro" id="IPR035919">
    <property type="entry name" value="EAL_sf"/>
</dbReference>
<keyword evidence="3" id="KW-1185">Reference proteome</keyword>
<name>A0A7U8C6A2_NEPCE</name>
<dbReference type="Pfam" id="PF00563">
    <property type="entry name" value="EAL"/>
    <property type="match status" value="1"/>
</dbReference>
<dbReference type="Proteomes" id="UP000002171">
    <property type="component" value="Unassembled WGS sequence"/>
</dbReference>
<comment type="caution">
    <text evidence="2">The sequence shown here is derived from an EMBL/GenBank/DDBJ whole genome shotgun (WGS) entry which is preliminary data.</text>
</comment>